<dbReference type="RefSeq" id="XP_041221277.1">
    <property type="nucleotide sequence ID" value="XM_041367838.1"/>
</dbReference>
<dbReference type="InterPro" id="IPR046521">
    <property type="entry name" value="DUF6698"/>
</dbReference>
<protein>
    <submittedName>
        <fullName evidence="1">Uncharacterized protein</fullName>
    </submittedName>
</protein>
<dbReference type="EMBL" id="JABBWK010000063">
    <property type="protein sequence ID" value="KAG1895701.1"/>
    <property type="molecule type" value="Genomic_DNA"/>
</dbReference>
<sequence>MKKVTPHAIAYIVRFALSRVSSWRTVDSDFDYEIFWTNIVTCFELVPGPVTRHKMNALLEWWTRKVFGTNHRQDLTPEVVSQMSINALAKQRRMLEDAVFDSE</sequence>
<accession>A0AAD4DX22</accession>
<dbReference type="Pfam" id="PF20414">
    <property type="entry name" value="DUF6698"/>
    <property type="match status" value="1"/>
</dbReference>
<gene>
    <name evidence="1" type="ORF">F5891DRAFT_1193873</name>
</gene>
<dbReference type="GeneID" id="64662136"/>
<evidence type="ECO:0000313" key="1">
    <source>
        <dbReference type="EMBL" id="KAG1895701.1"/>
    </source>
</evidence>
<reference evidence="1" key="1">
    <citation type="journal article" date="2020" name="New Phytol.">
        <title>Comparative genomics reveals dynamic genome evolution in host specialist ectomycorrhizal fungi.</title>
        <authorList>
            <person name="Lofgren L.A."/>
            <person name="Nguyen N.H."/>
            <person name="Vilgalys R."/>
            <person name="Ruytinx J."/>
            <person name="Liao H.L."/>
            <person name="Branco S."/>
            <person name="Kuo A."/>
            <person name="LaButti K."/>
            <person name="Lipzen A."/>
            <person name="Andreopoulos W."/>
            <person name="Pangilinan J."/>
            <person name="Riley R."/>
            <person name="Hundley H."/>
            <person name="Na H."/>
            <person name="Barry K."/>
            <person name="Grigoriev I.V."/>
            <person name="Stajich J.E."/>
            <person name="Kennedy P.G."/>
        </authorList>
    </citation>
    <scope>NUCLEOTIDE SEQUENCE</scope>
    <source>
        <strain evidence="1">FC203</strain>
    </source>
</reference>
<proteinExistence type="predicted"/>
<keyword evidence="2" id="KW-1185">Reference proteome</keyword>
<evidence type="ECO:0000313" key="2">
    <source>
        <dbReference type="Proteomes" id="UP001195769"/>
    </source>
</evidence>
<comment type="caution">
    <text evidence="1">The sequence shown here is derived from an EMBL/GenBank/DDBJ whole genome shotgun (WGS) entry which is preliminary data.</text>
</comment>
<dbReference type="Proteomes" id="UP001195769">
    <property type="component" value="Unassembled WGS sequence"/>
</dbReference>
<dbReference type="AlphaFoldDB" id="A0AAD4DX22"/>
<name>A0AAD4DX22_9AGAM</name>
<organism evidence="1 2">
    <name type="scientific">Suillus fuscotomentosus</name>
    <dbReference type="NCBI Taxonomy" id="1912939"/>
    <lineage>
        <taxon>Eukaryota</taxon>
        <taxon>Fungi</taxon>
        <taxon>Dikarya</taxon>
        <taxon>Basidiomycota</taxon>
        <taxon>Agaricomycotina</taxon>
        <taxon>Agaricomycetes</taxon>
        <taxon>Agaricomycetidae</taxon>
        <taxon>Boletales</taxon>
        <taxon>Suillineae</taxon>
        <taxon>Suillaceae</taxon>
        <taxon>Suillus</taxon>
    </lineage>
</organism>